<dbReference type="CDD" id="cd00609">
    <property type="entry name" value="AAT_like"/>
    <property type="match status" value="1"/>
</dbReference>
<gene>
    <name evidence="7" type="ORF">J2Z79_003119</name>
</gene>
<evidence type="ECO:0000256" key="4">
    <source>
        <dbReference type="ARBA" id="ARBA00023125"/>
    </source>
</evidence>
<evidence type="ECO:0000256" key="1">
    <source>
        <dbReference type="ARBA" id="ARBA00005384"/>
    </source>
</evidence>
<feature type="domain" description="HTH gntR-type" evidence="6">
    <location>
        <begin position="10"/>
        <end position="78"/>
    </location>
</feature>
<dbReference type="InterPro" id="IPR051446">
    <property type="entry name" value="HTH_trans_reg/aminotransferase"/>
</dbReference>
<dbReference type="PRINTS" id="PR00035">
    <property type="entry name" value="HTHGNTR"/>
</dbReference>
<dbReference type="SMART" id="SM00345">
    <property type="entry name" value="HTH_GNTR"/>
    <property type="match status" value="1"/>
</dbReference>
<dbReference type="PANTHER" id="PTHR46577">
    <property type="entry name" value="HTH-TYPE TRANSCRIPTIONAL REGULATORY PROTEIN GABR"/>
    <property type="match status" value="1"/>
</dbReference>
<dbReference type="Pfam" id="PF00392">
    <property type="entry name" value="GntR"/>
    <property type="match status" value="1"/>
</dbReference>
<name>A0ABS4JVV0_9FIRM</name>
<keyword evidence="4 7" id="KW-0238">DNA-binding</keyword>
<accession>A0ABS4JVV0</accession>
<comment type="similarity">
    <text evidence="1">In the C-terminal section; belongs to the class-I pyridoxal-phosphate-dependent aminotransferase family.</text>
</comment>
<organism evidence="7 8">
    <name type="scientific">Symbiobacterium terraclitae</name>
    <dbReference type="NCBI Taxonomy" id="557451"/>
    <lineage>
        <taxon>Bacteria</taxon>
        <taxon>Bacillati</taxon>
        <taxon>Bacillota</taxon>
        <taxon>Clostridia</taxon>
        <taxon>Eubacteriales</taxon>
        <taxon>Symbiobacteriaceae</taxon>
        <taxon>Symbiobacterium</taxon>
    </lineage>
</organism>
<dbReference type="InterPro" id="IPR015424">
    <property type="entry name" value="PyrdxlP-dep_Trfase"/>
</dbReference>
<dbReference type="InterPro" id="IPR036388">
    <property type="entry name" value="WH-like_DNA-bd_sf"/>
</dbReference>
<dbReference type="Pfam" id="PF00155">
    <property type="entry name" value="Aminotran_1_2"/>
    <property type="match status" value="1"/>
</dbReference>
<dbReference type="PROSITE" id="PS50949">
    <property type="entry name" value="HTH_GNTR"/>
    <property type="match status" value="1"/>
</dbReference>
<dbReference type="InterPro" id="IPR004839">
    <property type="entry name" value="Aminotransferase_I/II_large"/>
</dbReference>
<keyword evidence="2" id="KW-0663">Pyridoxal phosphate</keyword>
<reference evidence="7 8" key="1">
    <citation type="submission" date="2021-03" db="EMBL/GenBank/DDBJ databases">
        <title>Genomic Encyclopedia of Type Strains, Phase IV (KMG-IV): sequencing the most valuable type-strain genomes for metagenomic binning, comparative biology and taxonomic classification.</title>
        <authorList>
            <person name="Goeker M."/>
        </authorList>
    </citation>
    <scope>NUCLEOTIDE SEQUENCE [LARGE SCALE GENOMIC DNA]</scope>
    <source>
        <strain evidence="7 8">DSM 27138</strain>
    </source>
</reference>
<evidence type="ECO:0000256" key="2">
    <source>
        <dbReference type="ARBA" id="ARBA00022898"/>
    </source>
</evidence>
<dbReference type="Gene3D" id="1.10.10.10">
    <property type="entry name" value="Winged helix-like DNA-binding domain superfamily/Winged helix DNA-binding domain"/>
    <property type="match status" value="1"/>
</dbReference>
<evidence type="ECO:0000313" key="8">
    <source>
        <dbReference type="Proteomes" id="UP001519289"/>
    </source>
</evidence>
<dbReference type="InterPro" id="IPR036390">
    <property type="entry name" value="WH_DNA-bd_sf"/>
</dbReference>
<evidence type="ECO:0000256" key="5">
    <source>
        <dbReference type="ARBA" id="ARBA00023163"/>
    </source>
</evidence>
<dbReference type="Gene3D" id="3.90.1150.10">
    <property type="entry name" value="Aspartate Aminotransferase, domain 1"/>
    <property type="match status" value="1"/>
</dbReference>
<keyword evidence="5" id="KW-0804">Transcription</keyword>
<dbReference type="CDD" id="cd07377">
    <property type="entry name" value="WHTH_GntR"/>
    <property type="match status" value="1"/>
</dbReference>
<dbReference type="EMBL" id="JAGGLG010000033">
    <property type="protein sequence ID" value="MBP2019677.1"/>
    <property type="molecule type" value="Genomic_DNA"/>
</dbReference>
<evidence type="ECO:0000259" key="6">
    <source>
        <dbReference type="PROSITE" id="PS50949"/>
    </source>
</evidence>
<evidence type="ECO:0000313" key="7">
    <source>
        <dbReference type="EMBL" id="MBP2019677.1"/>
    </source>
</evidence>
<dbReference type="SUPFAM" id="SSF46785">
    <property type="entry name" value="Winged helix' DNA-binding domain"/>
    <property type="match status" value="1"/>
</dbReference>
<dbReference type="Gene3D" id="3.40.640.10">
    <property type="entry name" value="Type I PLP-dependent aspartate aminotransferase-like (Major domain)"/>
    <property type="match status" value="1"/>
</dbReference>
<evidence type="ECO:0000256" key="3">
    <source>
        <dbReference type="ARBA" id="ARBA00023015"/>
    </source>
</evidence>
<keyword evidence="8" id="KW-1185">Reference proteome</keyword>
<dbReference type="Proteomes" id="UP001519289">
    <property type="component" value="Unassembled WGS sequence"/>
</dbReference>
<sequence length="489" mass="53469">MFELDRSSPTPLYQQLRDQVRQRILSGALPPGTKLPPERTLAVRLGVNRTTVVNAYRELAAEGLVEGRVGHGTVVLRLPEEAAPGAVRPMRWAGPTEAEEPLMADISAIVRRPGAVSFAHGEMSPELYPTGALRELAGRVLEDGTALGYGPIAGYGPLREAIAAELGVTPEHVLILAGSQIALYLISRVLLQPGDTVLVEMPSYVNSLGIFDAAGVRVVPVPVDRDGLVVDGLDELMLRYQPKLLFTLPTYHNPLGVTLTLERRRRLIQLAARHQLGIVEDDPYGRLHFTAHPVPTLKSLDPGDYVIYISSFSKSVSPALRLAWIVAAPPVVERIARARGNLDFRAALLNQRLMEAFLREGRMAEHLAALRPVLKARRDALLEALQAHMPEGVTWYVPEGGYHVWCTLPRPLTARRLLVEAGREGVAFMPGDYYGAGQLARRGFRLNFSYPRPEQIGPGVQRLARAVERLMREEAAAGGEPGAFSGPVV</sequence>
<dbReference type="SUPFAM" id="SSF53383">
    <property type="entry name" value="PLP-dependent transferases"/>
    <property type="match status" value="1"/>
</dbReference>
<comment type="caution">
    <text evidence="7">The sequence shown here is derived from an EMBL/GenBank/DDBJ whole genome shotgun (WGS) entry which is preliminary data.</text>
</comment>
<dbReference type="RefSeq" id="WP_209467782.1">
    <property type="nucleotide sequence ID" value="NZ_JAGGLG010000033.1"/>
</dbReference>
<dbReference type="InterPro" id="IPR015422">
    <property type="entry name" value="PyrdxlP-dep_Trfase_small"/>
</dbReference>
<dbReference type="InterPro" id="IPR000524">
    <property type="entry name" value="Tscrpt_reg_HTH_GntR"/>
</dbReference>
<dbReference type="GO" id="GO:0003677">
    <property type="term" value="F:DNA binding"/>
    <property type="evidence" value="ECO:0007669"/>
    <property type="project" value="UniProtKB-KW"/>
</dbReference>
<proteinExistence type="inferred from homology"/>
<keyword evidence="3" id="KW-0805">Transcription regulation</keyword>
<protein>
    <submittedName>
        <fullName evidence="7">DNA-binding transcriptional MocR family regulator</fullName>
    </submittedName>
</protein>
<dbReference type="PANTHER" id="PTHR46577:SF2">
    <property type="entry name" value="TRANSCRIPTIONAL REGULATORY PROTEIN"/>
    <property type="match status" value="1"/>
</dbReference>
<dbReference type="InterPro" id="IPR015421">
    <property type="entry name" value="PyrdxlP-dep_Trfase_major"/>
</dbReference>